<feature type="active site" description="Proton donor" evidence="4">
    <location>
        <position position="495"/>
    </location>
</feature>
<keyword evidence="10" id="KW-1185">Reference proteome</keyword>
<dbReference type="GO" id="GO:0016757">
    <property type="term" value="F:glycosyltransferase activity"/>
    <property type="evidence" value="ECO:0007669"/>
    <property type="project" value="UniProtKB-KW"/>
</dbReference>
<proteinExistence type="inferred from homology"/>
<dbReference type="PANTHER" id="PTHR11051:SF8">
    <property type="entry name" value="PROTEIN-GLUCOSYLGALACTOSYLHYDROXYLYSINE GLUCOSIDASE"/>
    <property type="match status" value="1"/>
</dbReference>
<evidence type="ECO:0000259" key="8">
    <source>
        <dbReference type="Pfam" id="PF03636"/>
    </source>
</evidence>
<keyword evidence="3" id="KW-0808">Transferase</keyword>
<dbReference type="STRING" id="415747.SAMN03097708_01286"/>
<feature type="domain" description="Glycoside hydrolase family 65 N-terminal" evidence="8">
    <location>
        <begin position="8"/>
        <end position="260"/>
    </location>
</feature>
<dbReference type="InterPro" id="IPR005195">
    <property type="entry name" value="Glyco_hydro_65_M"/>
</dbReference>
<feature type="binding site" evidence="5">
    <location>
        <begin position="356"/>
        <end position="357"/>
    </location>
    <ligand>
        <name>substrate</name>
    </ligand>
</feature>
<keyword evidence="2" id="KW-0328">Glycosyltransferase</keyword>
<gene>
    <name evidence="9" type="ORF">SAMN03097708_01286</name>
</gene>
<dbReference type="InterPro" id="IPR005194">
    <property type="entry name" value="Glyco_hydro_65_C"/>
</dbReference>
<dbReference type="Gene3D" id="2.60.420.10">
    <property type="entry name" value="Maltose phosphorylase, domain 3"/>
    <property type="match status" value="1"/>
</dbReference>
<dbReference type="InterPro" id="IPR008928">
    <property type="entry name" value="6-hairpin_glycosidase_sf"/>
</dbReference>
<dbReference type="FunFam" id="1.50.10.10:FF:000053">
    <property type="entry name" value="Putative glycosyl hydrolase"/>
    <property type="match status" value="1"/>
</dbReference>
<feature type="domain" description="Glycoside hydrolase family 65 central catalytic" evidence="6">
    <location>
        <begin position="319"/>
        <end position="715"/>
    </location>
</feature>
<dbReference type="InterPro" id="IPR037018">
    <property type="entry name" value="GH65_N"/>
</dbReference>
<evidence type="ECO:0000313" key="10">
    <source>
        <dbReference type="Proteomes" id="UP000199648"/>
    </source>
</evidence>
<organism evidence="9 10">
    <name type="scientific">Thiohalomonas denitrificans</name>
    <dbReference type="NCBI Taxonomy" id="415747"/>
    <lineage>
        <taxon>Bacteria</taxon>
        <taxon>Pseudomonadati</taxon>
        <taxon>Pseudomonadota</taxon>
        <taxon>Gammaproteobacteria</taxon>
        <taxon>Thiohalomonadales</taxon>
        <taxon>Thiohalomonadaceae</taxon>
        <taxon>Thiohalomonas</taxon>
    </lineage>
</organism>
<reference evidence="9 10" key="1">
    <citation type="submission" date="2016-10" db="EMBL/GenBank/DDBJ databases">
        <authorList>
            <person name="de Groot N.N."/>
        </authorList>
    </citation>
    <scope>NUCLEOTIDE SEQUENCE [LARGE SCALE GENOMIC DNA]</scope>
    <source>
        <strain evidence="9 10">HLD2</strain>
    </source>
</reference>
<protein>
    <submittedName>
        <fullName evidence="9">Trehalose and maltose hydrolase (Possible phosphorylase)</fullName>
    </submittedName>
</protein>
<evidence type="ECO:0000256" key="3">
    <source>
        <dbReference type="ARBA" id="ARBA00022679"/>
    </source>
</evidence>
<dbReference type="Pfam" id="PF03633">
    <property type="entry name" value="Glyco_hydro_65C"/>
    <property type="match status" value="1"/>
</dbReference>
<dbReference type="GO" id="GO:0004553">
    <property type="term" value="F:hydrolase activity, hydrolyzing O-glycosyl compounds"/>
    <property type="evidence" value="ECO:0007669"/>
    <property type="project" value="TreeGrafter"/>
</dbReference>
<dbReference type="InterPro" id="IPR012341">
    <property type="entry name" value="6hp_glycosidase-like_sf"/>
</dbReference>
<evidence type="ECO:0000256" key="1">
    <source>
        <dbReference type="ARBA" id="ARBA00006768"/>
    </source>
</evidence>
<dbReference type="InterPro" id="IPR011013">
    <property type="entry name" value="Gal_mutarotase_sf_dom"/>
</dbReference>
<comment type="similarity">
    <text evidence="1">Belongs to the glycosyl hydrolase 65 family.</text>
</comment>
<dbReference type="AlphaFoldDB" id="A0A1G5Q3A7"/>
<evidence type="ECO:0000256" key="5">
    <source>
        <dbReference type="PIRSR" id="PIRSR036289-51"/>
    </source>
</evidence>
<accession>A0A1G5Q3A7</accession>
<dbReference type="Pfam" id="PF03632">
    <property type="entry name" value="Glyco_hydro_65m"/>
    <property type="match status" value="1"/>
</dbReference>
<dbReference type="Gene3D" id="1.50.10.10">
    <property type="match status" value="1"/>
</dbReference>
<dbReference type="SUPFAM" id="SSF74650">
    <property type="entry name" value="Galactose mutarotase-like"/>
    <property type="match status" value="1"/>
</dbReference>
<dbReference type="Gene3D" id="2.70.98.40">
    <property type="entry name" value="Glycoside hydrolase, family 65, N-terminal domain"/>
    <property type="match status" value="1"/>
</dbReference>
<dbReference type="Pfam" id="PF03636">
    <property type="entry name" value="Glyco_hydro_65N"/>
    <property type="match status" value="1"/>
</dbReference>
<dbReference type="SUPFAM" id="SSF48208">
    <property type="entry name" value="Six-hairpin glycosidases"/>
    <property type="match status" value="1"/>
</dbReference>
<name>A0A1G5Q3A7_9GAMM</name>
<evidence type="ECO:0000256" key="4">
    <source>
        <dbReference type="PIRSR" id="PIRSR036289-50"/>
    </source>
</evidence>
<dbReference type="InterPro" id="IPR017045">
    <property type="entry name" value="Malt_Pase/Glycosyl_Hdrlase"/>
</dbReference>
<dbReference type="RefSeq" id="WP_092994155.1">
    <property type="nucleotide sequence ID" value="NZ_FMWD01000003.1"/>
</dbReference>
<dbReference type="EMBL" id="FMWD01000003">
    <property type="protein sequence ID" value="SCZ56152.1"/>
    <property type="molecule type" value="Genomic_DNA"/>
</dbReference>
<dbReference type="InterPro" id="IPR005196">
    <property type="entry name" value="Glyco_hydro_65_N"/>
</dbReference>
<feature type="domain" description="Glycoside hydrolase family 65 C-terminal" evidence="7">
    <location>
        <begin position="727"/>
        <end position="784"/>
    </location>
</feature>
<dbReference type="OrthoDB" id="9816160at2"/>
<dbReference type="PIRSF" id="PIRSF036289">
    <property type="entry name" value="Glycosyl_hydrolase_malt_phosph"/>
    <property type="match status" value="1"/>
</dbReference>
<feature type="binding site" evidence="5">
    <location>
        <begin position="616"/>
        <end position="617"/>
    </location>
    <ligand>
        <name>substrate</name>
    </ligand>
</feature>
<evidence type="ECO:0000259" key="7">
    <source>
        <dbReference type="Pfam" id="PF03633"/>
    </source>
</evidence>
<dbReference type="Proteomes" id="UP000199648">
    <property type="component" value="Unassembled WGS sequence"/>
</dbReference>
<dbReference type="GO" id="GO:0005975">
    <property type="term" value="P:carbohydrate metabolic process"/>
    <property type="evidence" value="ECO:0007669"/>
    <property type="project" value="InterPro"/>
</dbReference>
<keyword evidence="9" id="KW-0378">Hydrolase</keyword>
<evidence type="ECO:0000256" key="2">
    <source>
        <dbReference type="ARBA" id="ARBA00022676"/>
    </source>
</evidence>
<dbReference type="PANTHER" id="PTHR11051">
    <property type="entry name" value="GLYCOSYL HYDROLASE-RELATED"/>
    <property type="match status" value="1"/>
</dbReference>
<evidence type="ECO:0000259" key="6">
    <source>
        <dbReference type="Pfam" id="PF03632"/>
    </source>
</evidence>
<sequence>MNDWVLQYNQYEPDHERLREALCTLGNGYFACRGAAAEAKYDEYHYPATYLAGGYNRLTTRIAGHAIENESLVRLPNWLLLELRPEGGEWLSARNAYVYHQRLAMDSGLLVREMHFRIGDGVLRYQERRFVHIDEPHLAAQEVTLTAENWSGQVEVVAAIEGRVRNEGVLRYRGLANKHLTYLEQVADAEGGLFLQVRTTDSRLEVAQAARLILSVDGKALPGKATAHTENGYARVSFSAHLESGQALRIEKITALYSSRDRAIYTPALEARKAVRRCPGFDASFATHQRLWRQLWKHFDIGLEFASGNSGNDAQCILRLHLFHTIQTASLNSMDLDVGVPARGFHGEAYRGHIFWDELFVFPILNLRLPELTHSLLRYRYRRLPEARANARAAGFRGAMYPWQSGSNGREESQRLHLNPRSGRWGPDHSHLQHHVGIAIAYNIWQYYQVTRDLEFLSFYGAEMFLEIARFWASIAQWNPARERFEIRGVMGPDEYHEAYPGADRPGIDNNAYTNIMAAWILASAPELLSRLPTERCAEVHETLKLGKDELTHWDNVSRKLFVPFHGDGIVSQFEGYEQLEPFDWEGYRKKYGNIQRLDRILKAEGDTPNRYQASKQADVLMLFYLLSREELEELFTRLGVHFDANMLRRNIDYYLHRTSHGSTLSRVVHGWVLAREDRPRSWHLFNEALQSDISDVQGGTTPEGIHLGAMAGTVDMVQRCYTGLVTREDVLWLNPTLPREVASIRLSLRYRGHYLDLKISREGVEIHSGPSRAAPISVGVEGRMEAIRPDERHYFPVQMRR</sequence>
<evidence type="ECO:0000313" key="9">
    <source>
        <dbReference type="EMBL" id="SCZ56152.1"/>
    </source>
</evidence>
<dbReference type="GO" id="GO:0030246">
    <property type="term" value="F:carbohydrate binding"/>
    <property type="evidence" value="ECO:0007669"/>
    <property type="project" value="InterPro"/>
</dbReference>